<reference evidence="1 2" key="1">
    <citation type="submission" date="2018-01" db="EMBL/GenBank/DDBJ databases">
        <title>Tropical forage species Digitaria eriantha prevents oxidative stress under low temperature conditions by the incorporation of polyhydroxybutyrate-producing endophytic bacteria.</title>
        <authorList>
            <person name="Stritzler M."/>
            <person name="Ayub N."/>
        </authorList>
    </citation>
    <scope>NUCLEOTIDE SEQUENCE [LARGE SCALE GENOMIC DNA]</scope>
    <source>
        <strain evidence="1 2">FR1</strain>
    </source>
</reference>
<evidence type="ECO:0000313" key="2">
    <source>
        <dbReference type="Proteomes" id="UP000235315"/>
    </source>
</evidence>
<dbReference type="SUPFAM" id="SSF55961">
    <property type="entry name" value="Bet v1-like"/>
    <property type="match status" value="1"/>
</dbReference>
<name>A0ABM6QVB3_PSEO1</name>
<proteinExistence type="predicted"/>
<sequence>MNLATVPYALSISRVIDAPRQKIFRAWTEPALLVQGWGPQGMSD</sequence>
<evidence type="ECO:0000313" key="1">
    <source>
        <dbReference type="EMBL" id="AUO45219.1"/>
    </source>
</evidence>
<keyword evidence="2" id="KW-1185">Reference proteome</keyword>
<accession>A0ABM6QVB3</accession>
<dbReference type="InterPro" id="IPR023393">
    <property type="entry name" value="START-like_dom_sf"/>
</dbReference>
<dbReference type="EMBL" id="CP025738">
    <property type="protein sequence ID" value="AUO45219.1"/>
    <property type="molecule type" value="Genomic_DNA"/>
</dbReference>
<dbReference type="Proteomes" id="UP000235315">
    <property type="component" value="Chromosome"/>
</dbReference>
<organism evidence="1 2">
    <name type="scientific">Pseudomonas ogarae (strain DSM 112162 / CECT 30235 / F113)</name>
    <dbReference type="NCBI Taxonomy" id="1114970"/>
    <lineage>
        <taxon>Bacteria</taxon>
        <taxon>Pseudomonadati</taxon>
        <taxon>Pseudomonadota</taxon>
        <taxon>Gammaproteobacteria</taxon>
        <taxon>Pseudomonadales</taxon>
        <taxon>Pseudomonadaceae</taxon>
        <taxon>Pseudomonas</taxon>
    </lineage>
</organism>
<protein>
    <submittedName>
        <fullName evidence="1">Activator of HSP90 ATPase</fullName>
    </submittedName>
</protein>
<gene>
    <name evidence="1" type="ORF">C1C98_07040</name>
</gene>
<dbReference type="Gene3D" id="3.30.530.20">
    <property type="match status" value="1"/>
</dbReference>